<dbReference type="PANTHER" id="PTHR42901:SF1">
    <property type="entry name" value="ALCOHOL DEHYDROGENASE"/>
    <property type="match status" value="1"/>
</dbReference>
<evidence type="ECO:0000256" key="1">
    <source>
        <dbReference type="ARBA" id="ARBA00006484"/>
    </source>
</evidence>
<reference evidence="4" key="3">
    <citation type="submission" date="2017-08" db="EMBL/GenBank/DDBJ databases">
        <title>Trichoderma gamsii strain T6085, whole genome shotgun sequencing project.</title>
        <authorList>
            <person name="Baroncelli R."/>
        </authorList>
    </citation>
    <scope>NUCLEOTIDE SEQUENCE</scope>
    <source>
        <strain evidence="4">T6085</strain>
    </source>
</reference>
<evidence type="ECO:0000313" key="4">
    <source>
        <dbReference type="EMBL" id="PON28831.1"/>
    </source>
</evidence>
<dbReference type="GO" id="GO:0016491">
    <property type="term" value="F:oxidoreductase activity"/>
    <property type="evidence" value="ECO:0007669"/>
    <property type="project" value="UniProtKB-KW"/>
</dbReference>
<reference evidence="4 5" key="1">
    <citation type="journal article" date="2016" name="Genome Announc.">
        <title>Draft Whole-Genome Sequence of Trichoderma gamsii T6085, a Promising Biocontrol Agent of Fusarium Head Blight on Wheat.</title>
        <authorList>
            <person name="Baroncelli R."/>
            <person name="Zapparata A."/>
            <person name="Piaggeschi G."/>
            <person name="Sarrocco S."/>
            <person name="Vannacci G."/>
        </authorList>
    </citation>
    <scope>NUCLEOTIDE SEQUENCE [LARGE SCALE GENOMIC DNA]</scope>
    <source>
        <strain evidence="4 5">T6085</strain>
    </source>
</reference>
<keyword evidence="5" id="KW-1185">Reference proteome</keyword>
<reference evidence="3 6" key="2">
    <citation type="submission" date="2017-02" db="EMBL/GenBank/DDBJ databases">
        <title>Genomes of Trichoderma spp. with biocontrol activity.</title>
        <authorList>
            <person name="Gardiner D."/>
            <person name="Kazan K."/>
            <person name="Vos C."/>
            <person name="Harvey P."/>
        </authorList>
    </citation>
    <scope>NUCLEOTIDE SEQUENCE [LARGE SCALE GENOMIC DNA]</scope>
    <source>
        <strain evidence="3 6">A5MH</strain>
    </source>
</reference>
<keyword evidence="2" id="KW-0560">Oxidoreductase</keyword>
<accession>A0A0W7W3L3</accession>
<name>A0A0W7W3L3_9HYPO</name>
<organism evidence="3 6">
    <name type="scientific">Trichoderma gamsii</name>
    <dbReference type="NCBI Taxonomy" id="398673"/>
    <lineage>
        <taxon>Eukaryota</taxon>
        <taxon>Fungi</taxon>
        <taxon>Dikarya</taxon>
        <taxon>Ascomycota</taxon>
        <taxon>Pezizomycotina</taxon>
        <taxon>Sordariomycetes</taxon>
        <taxon>Hypocreomycetidae</taxon>
        <taxon>Hypocreales</taxon>
        <taxon>Hypocreaceae</taxon>
        <taxon>Trichoderma</taxon>
    </lineage>
</organism>
<dbReference type="InterPro" id="IPR036291">
    <property type="entry name" value="NAD(P)-bd_dom_sf"/>
</dbReference>
<dbReference type="SUPFAM" id="SSF51735">
    <property type="entry name" value="NAD(P)-binding Rossmann-fold domains"/>
    <property type="match status" value="1"/>
</dbReference>
<gene>
    <name evidence="4" type="ORF">TGAM01_v201939</name>
    <name evidence="3" type="ORF">TGAMA5MH_04484</name>
</gene>
<dbReference type="Proteomes" id="UP000054821">
    <property type="component" value="Unassembled WGS sequence"/>
</dbReference>
<comment type="similarity">
    <text evidence="1">Belongs to the short-chain dehydrogenases/reductases (SDR) family.</text>
</comment>
<dbReference type="STRING" id="398673.A0A0W7W3L3"/>
<dbReference type="Pfam" id="PF00106">
    <property type="entry name" value="adh_short"/>
    <property type="match status" value="1"/>
</dbReference>
<dbReference type="Gene3D" id="3.40.50.720">
    <property type="entry name" value="NAD(P)-binding Rossmann-like Domain"/>
    <property type="match status" value="1"/>
</dbReference>
<dbReference type="Proteomes" id="UP000236546">
    <property type="component" value="Unassembled WGS sequence"/>
</dbReference>
<dbReference type="EMBL" id="MTYH01000037">
    <property type="protein sequence ID" value="PNP43512.1"/>
    <property type="molecule type" value="Genomic_DNA"/>
</dbReference>
<comment type="caution">
    <text evidence="3">The sequence shown here is derived from an EMBL/GenBank/DDBJ whole genome shotgun (WGS) entry which is preliminary data.</text>
</comment>
<evidence type="ECO:0000313" key="6">
    <source>
        <dbReference type="Proteomes" id="UP000236546"/>
    </source>
</evidence>
<dbReference type="PRINTS" id="PR00081">
    <property type="entry name" value="GDHRDH"/>
</dbReference>
<protein>
    <submittedName>
        <fullName evidence="4">Short chain dehydrogenase</fullName>
    </submittedName>
</protein>
<dbReference type="InterPro" id="IPR002347">
    <property type="entry name" value="SDR_fam"/>
</dbReference>
<evidence type="ECO:0000313" key="5">
    <source>
        <dbReference type="Proteomes" id="UP000054821"/>
    </source>
</evidence>
<proteinExistence type="inferred from homology"/>
<dbReference type="EMBL" id="JPDN02000005">
    <property type="protein sequence ID" value="PON28831.1"/>
    <property type="molecule type" value="Genomic_DNA"/>
</dbReference>
<dbReference type="CDD" id="cd05233">
    <property type="entry name" value="SDR_c"/>
    <property type="match status" value="1"/>
</dbReference>
<evidence type="ECO:0000313" key="3">
    <source>
        <dbReference type="EMBL" id="PNP43512.1"/>
    </source>
</evidence>
<evidence type="ECO:0000256" key="2">
    <source>
        <dbReference type="ARBA" id="ARBA00023002"/>
    </source>
</evidence>
<dbReference type="GeneID" id="29980262"/>
<dbReference type="OrthoDB" id="1933717at2759"/>
<sequence length="291" mass="31271">MAAPFPSPTKAYHTKVYDKIDPKRPELSCKGKNVLVTGGGIGIGAAVVRSFAEAGASTIGILGRTESALLETKESIESEFKSTKVIVLVADLTDEASVTKSLNHFNSSAGLIDVLVHNAAYMSDLVTVADAKVDEWFKSFEINLKGSFIITKAFLPLAAKNAVLIASGTGAISFLMPKTSSYLPSKLAMSRFFEHVQSENPHIRVHNLHPGGIQTQMAVKTQAAGMNIPMDDISLPGAFTVWLASEEAAFTKGKFLWSNWDVTELAALSDRLRDTSYLSIGAVIDGFPYAQ</sequence>
<dbReference type="AlphaFoldDB" id="A0A0W7W3L3"/>
<dbReference type="RefSeq" id="XP_018666321.1">
    <property type="nucleotide sequence ID" value="XM_018800179.1"/>
</dbReference>
<dbReference type="PANTHER" id="PTHR42901">
    <property type="entry name" value="ALCOHOL DEHYDROGENASE"/>
    <property type="match status" value="1"/>
</dbReference>